<evidence type="ECO:0000256" key="4">
    <source>
        <dbReference type="HAMAP-Rule" id="MF_01368"/>
    </source>
</evidence>
<feature type="compositionally biased region" description="Basic and acidic residues" evidence="6">
    <location>
        <begin position="181"/>
        <end position="193"/>
    </location>
</feature>
<name>A0A5D3WGJ5_9BACT</name>
<keyword evidence="3 4" id="KW-0687">Ribonucleoprotein</keyword>
<dbReference type="InterPro" id="IPR000456">
    <property type="entry name" value="Ribosomal_bL17"/>
</dbReference>
<dbReference type="OrthoDB" id="9809073at2"/>
<dbReference type="Gene3D" id="3.90.1030.10">
    <property type="entry name" value="Ribosomal protein L17"/>
    <property type="match status" value="1"/>
</dbReference>
<dbReference type="PANTHER" id="PTHR14413">
    <property type="entry name" value="RIBOSOMAL PROTEIN L17"/>
    <property type="match status" value="1"/>
</dbReference>
<evidence type="ECO:0000256" key="5">
    <source>
        <dbReference type="RuleBase" id="RU000660"/>
    </source>
</evidence>
<dbReference type="PROSITE" id="PS01167">
    <property type="entry name" value="RIBOSOMAL_L17"/>
    <property type="match status" value="1"/>
</dbReference>
<dbReference type="Proteomes" id="UP000324159">
    <property type="component" value="Unassembled WGS sequence"/>
</dbReference>
<evidence type="ECO:0000256" key="3">
    <source>
        <dbReference type="ARBA" id="ARBA00023274"/>
    </source>
</evidence>
<dbReference type="InterPro" id="IPR036373">
    <property type="entry name" value="Ribosomal_bL17_sf"/>
</dbReference>
<dbReference type="EMBL" id="VNIB01000018">
    <property type="protein sequence ID" value="TYO95704.1"/>
    <property type="molecule type" value="Genomic_DNA"/>
</dbReference>
<evidence type="ECO:0000256" key="2">
    <source>
        <dbReference type="ARBA" id="ARBA00022980"/>
    </source>
</evidence>
<accession>A0A5D3WGJ5</accession>
<dbReference type="AlphaFoldDB" id="A0A5D3WGJ5"/>
<comment type="caution">
    <text evidence="7">The sequence shown here is derived from an EMBL/GenBank/DDBJ whole genome shotgun (WGS) entry which is preliminary data.</text>
</comment>
<dbReference type="RefSeq" id="WP_148897088.1">
    <property type="nucleotide sequence ID" value="NZ_VNIB01000018.1"/>
</dbReference>
<gene>
    <name evidence="4" type="primary">rplQ</name>
    <name evidence="7" type="ORF">EDC39_11844</name>
</gene>
<dbReference type="GO" id="GO:0006412">
    <property type="term" value="P:translation"/>
    <property type="evidence" value="ECO:0007669"/>
    <property type="project" value="UniProtKB-UniRule"/>
</dbReference>
<evidence type="ECO:0000313" key="7">
    <source>
        <dbReference type="EMBL" id="TYO95704.1"/>
    </source>
</evidence>
<dbReference type="Pfam" id="PF01196">
    <property type="entry name" value="Ribosomal_L17"/>
    <property type="match status" value="1"/>
</dbReference>
<dbReference type="HAMAP" id="MF_01368">
    <property type="entry name" value="Ribosomal_bL17"/>
    <property type="match status" value="1"/>
</dbReference>
<dbReference type="FunFam" id="3.90.1030.10:FF:000001">
    <property type="entry name" value="50S ribosomal protein L17"/>
    <property type="match status" value="1"/>
</dbReference>
<proteinExistence type="inferred from homology"/>
<feature type="region of interest" description="Disordered" evidence="6">
    <location>
        <begin position="123"/>
        <end position="193"/>
    </location>
</feature>
<feature type="compositionally biased region" description="Low complexity" evidence="6">
    <location>
        <begin position="139"/>
        <end position="156"/>
    </location>
</feature>
<dbReference type="PANTHER" id="PTHR14413:SF16">
    <property type="entry name" value="LARGE RIBOSOMAL SUBUNIT PROTEIN BL17M"/>
    <property type="match status" value="1"/>
</dbReference>
<dbReference type="GO" id="GO:0022625">
    <property type="term" value="C:cytosolic large ribosomal subunit"/>
    <property type="evidence" value="ECO:0007669"/>
    <property type="project" value="TreeGrafter"/>
</dbReference>
<keyword evidence="8" id="KW-1185">Reference proteome</keyword>
<dbReference type="SUPFAM" id="SSF64263">
    <property type="entry name" value="Prokaryotic ribosomal protein L17"/>
    <property type="match status" value="1"/>
</dbReference>
<evidence type="ECO:0000256" key="6">
    <source>
        <dbReference type="SAM" id="MobiDB-lite"/>
    </source>
</evidence>
<keyword evidence="2 4" id="KW-0689">Ribosomal protein</keyword>
<evidence type="ECO:0000256" key="1">
    <source>
        <dbReference type="ARBA" id="ARBA00008777"/>
    </source>
</evidence>
<comment type="subunit">
    <text evidence="4">Part of the 50S ribosomal subunit. Contacts protein L32.</text>
</comment>
<reference evidence="7 8" key="1">
    <citation type="submission" date="2019-07" db="EMBL/GenBank/DDBJ databases">
        <title>Genomic Encyclopedia of Type Strains, Phase IV (KMG-IV): sequencing the most valuable type-strain genomes for metagenomic binning, comparative biology and taxonomic classification.</title>
        <authorList>
            <person name="Goeker M."/>
        </authorList>
    </citation>
    <scope>NUCLEOTIDE SEQUENCE [LARGE SCALE GENOMIC DNA]</scope>
    <source>
        <strain evidence="7 8">SS015</strain>
    </source>
</reference>
<comment type="similarity">
    <text evidence="1 4 5">Belongs to the bacterial ribosomal protein bL17 family.</text>
</comment>
<dbReference type="GO" id="GO:0003735">
    <property type="term" value="F:structural constituent of ribosome"/>
    <property type="evidence" value="ECO:0007669"/>
    <property type="project" value="InterPro"/>
</dbReference>
<dbReference type="NCBIfam" id="TIGR00059">
    <property type="entry name" value="L17"/>
    <property type="match status" value="1"/>
</dbReference>
<dbReference type="InterPro" id="IPR047859">
    <property type="entry name" value="Ribosomal_bL17_CS"/>
</dbReference>
<protein>
    <recommendedName>
        <fullName evidence="4">Large ribosomal subunit protein bL17</fullName>
    </recommendedName>
</protein>
<sequence>MRHRKTGRRLGRNSSHRKAMLRNMVTSLFEHEKITTTDARAKELRKLAEKMITLGKRGTLHARRQALEVIRDKKVVAKLFERIAPRYQERNGGYTRIIKIGHRSGDNAAMSIIELVEEEIRVKPKKKTPAAKQAEPKAEAPAVEEGASEAAAAGETPAEEAEGQEAVADEQPVGEAPAEEQAEKASAEEENKD</sequence>
<evidence type="ECO:0000313" key="8">
    <source>
        <dbReference type="Proteomes" id="UP000324159"/>
    </source>
</evidence>
<organism evidence="7 8">
    <name type="scientific">Geothermobacter ehrlichii</name>
    <dbReference type="NCBI Taxonomy" id="213224"/>
    <lineage>
        <taxon>Bacteria</taxon>
        <taxon>Pseudomonadati</taxon>
        <taxon>Thermodesulfobacteriota</taxon>
        <taxon>Desulfuromonadia</taxon>
        <taxon>Desulfuromonadales</taxon>
        <taxon>Geothermobacteraceae</taxon>
        <taxon>Geothermobacter</taxon>
    </lineage>
</organism>